<sequence>MEHGDNVGDPEDQSNGNGNEIQLGGSRNQRNPLDPSWVEKNRFRPAPLNPLDIEAAPTDFPIDVNPTTTEEIRMAIRQIKNWKATQPGNIQAEARKSDIKVTASMLHVLFKKIWEEEQVPTNWKEEYFTKIPKKDLSECENYSRIKLLSVPGKVFNRVFLNWMKDSIDSQLRYTPTNADKDSQCSSSLCISKPQHTERKKQDPQIQHKEHRPKHT</sequence>
<evidence type="ECO:0000313" key="2">
    <source>
        <dbReference type="EMBL" id="VDP40134.1"/>
    </source>
</evidence>
<gene>
    <name evidence="2" type="ORF">SCUD_LOCUS10488</name>
</gene>
<feature type="compositionally biased region" description="Polar residues" evidence="1">
    <location>
        <begin position="176"/>
        <end position="189"/>
    </location>
</feature>
<protein>
    <submittedName>
        <fullName evidence="4">Reverse transcriptase domain-containing protein</fullName>
    </submittedName>
</protein>
<accession>A0A183K663</accession>
<organism evidence="4">
    <name type="scientific">Schistosoma curassoni</name>
    <dbReference type="NCBI Taxonomy" id="6186"/>
    <lineage>
        <taxon>Eukaryota</taxon>
        <taxon>Metazoa</taxon>
        <taxon>Spiralia</taxon>
        <taxon>Lophotrochozoa</taxon>
        <taxon>Platyhelminthes</taxon>
        <taxon>Trematoda</taxon>
        <taxon>Digenea</taxon>
        <taxon>Strigeidida</taxon>
        <taxon>Schistosomatoidea</taxon>
        <taxon>Schistosomatidae</taxon>
        <taxon>Schistosoma</taxon>
    </lineage>
</organism>
<feature type="region of interest" description="Disordered" evidence="1">
    <location>
        <begin position="1"/>
        <end position="44"/>
    </location>
</feature>
<reference evidence="2 3" key="2">
    <citation type="submission" date="2018-11" db="EMBL/GenBank/DDBJ databases">
        <authorList>
            <consortium name="Pathogen Informatics"/>
        </authorList>
    </citation>
    <scope>NUCLEOTIDE SEQUENCE [LARGE SCALE GENOMIC DNA]</scope>
    <source>
        <strain evidence="2">Dakar</strain>
        <strain evidence="3">Dakar, Senegal</strain>
    </source>
</reference>
<proteinExistence type="predicted"/>
<evidence type="ECO:0000313" key="3">
    <source>
        <dbReference type="Proteomes" id="UP000279833"/>
    </source>
</evidence>
<dbReference type="WBParaSite" id="SCUD_0001048801-mRNA-1">
    <property type="protein sequence ID" value="SCUD_0001048801-mRNA-1"/>
    <property type="gene ID" value="SCUD_0001048801"/>
</dbReference>
<keyword evidence="3" id="KW-1185">Reference proteome</keyword>
<name>A0A183K663_9TREM</name>
<dbReference type="PANTHER" id="PTHR19446">
    <property type="entry name" value="REVERSE TRANSCRIPTASES"/>
    <property type="match status" value="1"/>
</dbReference>
<feature type="compositionally biased region" description="Basic and acidic residues" evidence="1">
    <location>
        <begin position="194"/>
        <end position="207"/>
    </location>
</feature>
<feature type="compositionally biased region" description="Polar residues" evidence="1">
    <location>
        <begin position="13"/>
        <end position="31"/>
    </location>
</feature>
<evidence type="ECO:0000313" key="4">
    <source>
        <dbReference type="WBParaSite" id="SCUD_0001048801-mRNA-1"/>
    </source>
</evidence>
<feature type="region of interest" description="Disordered" evidence="1">
    <location>
        <begin position="176"/>
        <end position="215"/>
    </location>
</feature>
<evidence type="ECO:0000256" key="1">
    <source>
        <dbReference type="SAM" id="MobiDB-lite"/>
    </source>
</evidence>
<dbReference type="Proteomes" id="UP000279833">
    <property type="component" value="Unassembled WGS sequence"/>
</dbReference>
<reference evidence="4" key="1">
    <citation type="submission" date="2016-06" db="UniProtKB">
        <authorList>
            <consortium name="WormBaseParasite"/>
        </authorList>
    </citation>
    <scope>IDENTIFICATION</scope>
</reference>
<dbReference type="EMBL" id="UZAK01033808">
    <property type="protein sequence ID" value="VDP40134.1"/>
    <property type="molecule type" value="Genomic_DNA"/>
</dbReference>
<dbReference type="AlphaFoldDB" id="A0A183K663"/>